<name>A0AAD4XT26_9MAGN</name>
<reference evidence="1" key="1">
    <citation type="submission" date="2022-04" db="EMBL/GenBank/DDBJ databases">
        <title>A functionally conserved STORR gene fusion in Papaver species that diverged 16.8 million years ago.</title>
        <authorList>
            <person name="Catania T."/>
        </authorList>
    </citation>
    <scope>NUCLEOTIDE SEQUENCE</scope>
    <source>
        <strain evidence="1">S-188037</strain>
    </source>
</reference>
<dbReference type="AlphaFoldDB" id="A0AAD4XT26"/>
<evidence type="ECO:0000313" key="1">
    <source>
        <dbReference type="EMBL" id="KAI3953796.1"/>
    </source>
</evidence>
<dbReference type="Proteomes" id="UP001202328">
    <property type="component" value="Unassembled WGS sequence"/>
</dbReference>
<accession>A0AAD4XT26</accession>
<dbReference type="EMBL" id="JAJJMB010002020">
    <property type="protein sequence ID" value="KAI3953796.1"/>
    <property type="molecule type" value="Genomic_DNA"/>
</dbReference>
<proteinExistence type="predicted"/>
<keyword evidence="2" id="KW-1185">Reference proteome</keyword>
<sequence length="98" mass="11284">MKIASKWSVVEHEDYLTFTVHIFDFGGTIFIKIKENFISIVAARENKEKAARFDHKDEMGNFGMEMNPYYLSLIVQDDPSLRMSEGAARLYISKLKGC</sequence>
<protein>
    <submittedName>
        <fullName evidence="1">Uncharacterized protein</fullName>
    </submittedName>
</protein>
<gene>
    <name evidence="1" type="ORF">MKW98_017620</name>
</gene>
<evidence type="ECO:0000313" key="2">
    <source>
        <dbReference type="Proteomes" id="UP001202328"/>
    </source>
</evidence>
<comment type="caution">
    <text evidence="1">The sequence shown here is derived from an EMBL/GenBank/DDBJ whole genome shotgun (WGS) entry which is preliminary data.</text>
</comment>
<organism evidence="1 2">
    <name type="scientific">Papaver atlanticum</name>
    <dbReference type="NCBI Taxonomy" id="357466"/>
    <lineage>
        <taxon>Eukaryota</taxon>
        <taxon>Viridiplantae</taxon>
        <taxon>Streptophyta</taxon>
        <taxon>Embryophyta</taxon>
        <taxon>Tracheophyta</taxon>
        <taxon>Spermatophyta</taxon>
        <taxon>Magnoliopsida</taxon>
        <taxon>Ranunculales</taxon>
        <taxon>Papaveraceae</taxon>
        <taxon>Papaveroideae</taxon>
        <taxon>Papaver</taxon>
    </lineage>
</organism>